<organism evidence="3 4">
    <name type="scientific">Streptomyces xanthochromogenes</name>
    <dbReference type="NCBI Taxonomy" id="67384"/>
    <lineage>
        <taxon>Bacteria</taxon>
        <taxon>Bacillati</taxon>
        <taxon>Actinomycetota</taxon>
        <taxon>Actinomycetes</taxon>
        <taxon>Kitasatosporales</taxon>
        <taxon>Streptomycetaceae</taxon>
        <taxon>Streptomyces</taxon>
    </lineage>
</organism>
<gene>
    <name evidence="3" type="ORF">GCM10010326_30850</name>
</gene>
<sequence>MDTDPMAPTAPARRPAAGSRRAVPARTVPTARARPWAALLLASALTLTVTAPAIGAPAGPQRTGAVRAAPDPRSLTPDLIAMMQRTRIPGAIVSVSTPDTGTWTTALGTGDLATGAPVRTDQHLRIGSITKTFTATVVLQLVQEGKLSLDSPLADFRPDVPNAAHITVRQLLQMTSGLYNYSEDPGFNRRLDQRPESRWSPQDLLDVAFHHPAYFPPGKGWHYSNTNYVLLGLIAEHLTGQPLEQLFKERVFDRVGMGDTSLNSDATVPDPQAKGYEFISNVGSLTAPVLTGKDAAWADWKAGNPYEVTHVNASWAWAAGAAVSTVDDLRRWAPALAEGTLLSPQLQRERLHFIPTSPQPGKPTYGLGVADVDGFIGHDGQIPGYNSFVGYDPERRATVVVLVNLNQSPDGTAPADQLTKFLIAKLFPATRPTPGGSAGASATAPRSQR</sequence>
<comment type="caution">
    <text evidence="3">The sequence shown here is derived from an EMBL/GenBank/DDBJ whole genome shotgun (WGS) entry which is preliminary data.</text>
</comment>
<keyword evidence="4" id="KW-1185">Reference proteome</keyword>
<dbReference type="Pfam" id="PF00144">
    <property type="entry name" value="Beta-lactamase"/>
    <property type="match status" value="1"/>
</dbReference>
<dbReference type="PANTHER" id="PTHR46825:SF7">
    <property type="entry name" value="D-ALANYL-D-ALANINE CARBOXYPEPTIDASE"/>
    <property type="match status" value="1"/>
</dbReference>
<feature type="region of interest" description="Disordered" evidence="1">
    <location>
        <begin position="1"/>
        <end position="28"/>
    </location>
</feature>
<evidence type="ECO:0000313" key="3">
    <source>
        <dbReference type="EMBL" id="GGY34559.1"/>
    </source>
</evidence>
<proteinExistence type="predicted"/>
<evidence type="ECO:0000259" key="2">
    <source>
        <dbReference type="Pfam" id="PF00144"/>
    </source>
</evidence>
<evidence type="ECO:0000256" key="1">
    <source>
        <dbReference type="SAM" id="MobiDB-lite"/>
    </source>
</evidence>
<dbReference type="Proteomes" id="UP000600946">
    <property type="component" value="Unassembled WGS sequence"/>
</dbReference>
<feature type="domain" description="Beta-lactamase-related" evidence="2">
    <location>
        <begin position="81"/>
        <end position="413"/>
    </location>
</feature>
<dbReference type="PANTHER" id="PTHR46825">
    <property type="entry name" value="D-ALANYL-D-ALANINE-CARBOXYPEPTIDASE/ENDOPEPTIDASE AMPH"/>
    <property type="match status" value="1"/>
</dbReference>
<dbReference type="InterPro" id="IPR001466">
    <property type="entry name" value="Beta-lactam-related"/>
</dbReference>
<protein>
    <submittedName>
        <fullName evidence="3">Beta-lactamase</fullName>
    </submittedName>
</protein>
<reference evidence="4" key="1">
    <citation type="journal article" date="2019" name="Int. J. Syst. Evol. Microbiol.">
        <title>The Global Catalogue of Microorganisms (GCM) 10K type strain sequencing project: providing services to taxonomists for standard genome sequencing and annotation.</title>
        <authorList>
            <consortium name="The Broad Institute Genomics Platform"/>
            <consortium name="The Broad Institute Genome Sequencing Center for Infectious Disease"/>
            <person name="Wu L."/>
            <person name="Ma J."/>
        </authorList>
    </citation>
    <scope>NUCLEOTIDE SEQUENCE [LARGE SCALE GENOMIC DNA]</scope>
    <source>
        <strain evidence="4">JCM 4594</strain>
    </source>
</reference>
<dbReference type="InterPro" id="IPR012338">
    <property type="entry name" value="Beta-lactam/transpept-like"/>
</dbReference>
<dbReference type="InterPro" id="IPR050491">
    <property type="entry name" value="AmpC-like"/>
</dbReference>
<dbReference type="SUPFAM" id="SSF56601">
    <property type="entry name" value="beta-lactamase/transpeptidase-like"/>
    <property type="match status" value="1"/>
</dbReference>
<evidence type="ECO:0000313" key="4">
    <source>
        <dbReference type="Proteomes" id="UP000600946"/>
    </source>
</evidence>
<dbReference type="Gene3D" id="3.40.710.10">
    <property type="entry name" value="DD-peptidase/beta-lactamase superfamily"/>
    <property type="match status" value="1"/>
</dbReference>
<accession>A0ABQ3A4R0</accession>
<dbReference type="EMBL" id="BMUU01000004">
    <property type="protein sequence ID" value="GGY34559.1"/>
    <property type="molecule type" value="Genomic_DNA"/>
</dbReference>
<name>A0ABQ3A4R0_9ACTN</name>